<evidence type="ECO:0000313" key="2">
    <source>
        <dbReference type="Proteomes" id="UP001500842"/>
    </source>
</evidence>
<gene>
    <name evidence="1" type="ORF">GCM10009788_23490</name>
</gene>
<name>A0ABN2AHH2_9ACTN</name>
<reference evidence="1 2" key="1">
    <citation type="journal article" date="2019" name="Int. J. Syst. Evol. Microbiol.">
        <title>The Global Catalogue of Microorganisms (GCM) 10K type strain sequencing project: providing services to taxonomists for standard genome sequencing and annotation.</title>
        <authorList>
            <consortium name="The Broad Institute Genomics Platform"/>
            <consortium name="The Broad Institute Genome Sequencing Center for Infectious Disease"/>
            <person name="Wu L."/>
            <person name="Ma J."/>
        </authorList>
    </citation>
    <scope>NUCLEOTIDE SEQUENCE [LARGE SCALE GENOMIC DNA]</scope>
    <source>
        <strain evidence="1 2">JCM 14942</strain>
    </source>
</reference>
<keyword evidence="2" id="KW-1185">Reference proteome</keyword>
<evidence type="ECO:0000313" key="1">
    <source>
        <dbReference type="EMBL" id="GAA1518745.1"/>
    </source>
</evidence>
<sequence length="107" mass="11375">MDVELIIADGSVAVAEPEILTALSVCTRLDDATTYRMLVAEGLCAEAVPAHPSGDHVWLDIAALRDRAGAEKGADWHEGYDAMVAYALSRGWVSPDGAAVRAHVERS</sequence>
<comment type="caution">
    <text evidence="1">The sequence shown here is derived from an EMBL/GenBank/DDBJ whole genome shotgun (WGS) entry which is preliminary data.</text>
</comment>
<accession>A0ABN2AHH2</accession>
<dbReference type="Proteomes" id="UP001500842">
    <property type="component" value="Unassembled WGS sequence"/>
</dbReference>
<protein>
    <submittedName>
        <fullName evidence="1">Uncharacterized protein</fullName>
    </submittedName>
</protein>
<dbReference type="EMBL" id="BAAAOR010000016">
    <property type="protein sequence ID" value="GAA1518745.1"/>
    <property type="molecule type" value="Genomic_DNA"/>
</dbReference>
<proteinExistence type="predicted"/>
<organism evidence="1 2">
    <name type="scientific">Nocardioides humi</name>
    <dbReference type="NCBI Taxonomy" id="449461"/>
    <lineage>
        <taxon>Bacteria</taxon>
        <taxon>Bacillati</taxon>
        <taxon>Actinomycetota</taxon>
        <taxon>Actinomycetes</taxon>
        <taxon>Propionibacteriales</taxon>
        <taxon>Nocardioidaceae</taxon>
        <taxon>Nocardioides</taxon>
    </lineage>
</organism>